<protein>
    <submittedName>
        <fullName evidence="1">Uncharacterized protein</fullName>
    </submittedName>
</protein>
<dbReference type="AlphaFoldDB" id="A0A0E9VVY2"/>
<reference evidence="1" key="1">
    <citation type="submission" date="2014-11" db="EMBL/GenBank/DDBJ databases">
        <authorList>
            <person name="Amaro Gonzalez C."/>
        </authorList>
    </citation>
    <scope>NUCLEOTIDE SEQUENCE</scope>
</reference>
<evidence type="ECO:0000313" key="1">
    <source>
        <dbReference type="EMBL" id="JAH82236.1"/>
    </source>
</evidence>
<name>A0A0E9VVY2_ANGAN</name>
<reference evidence="1" key="2">
    <citation type="journal article" date="2015" name="Fish Shellfish Immunol.">
        <title>Early steps in the European eel (Anguilla anguilla)-Vibrio vulnificus interaction in the gills: Role of the RtxA13 toxin.</title>
        <authorList>
            <person name="Callol A."/>
            <person name="Pajuelo D."/>
            <person name="Ebbesson L."/>
            <person name="Teles M."/>
            <person name="MacKenzie S."/>
            <person name="Amaro C."/>
        </authorList>
    </citation>
    <scope>NUCLEOTIDE SEQUENCE</scope>
</reference>
<accession>A0A0E9VVY2</accession>
<proteinExistence type="predicted"/>
<dbReference type="EMBL" id="GBXM01026341">
    <property type="protein sequence ID" value="JAH82236.1"/>
    <property type="molecule type" value="Transcribed_RNA"/>
</dbReference>
<organism evidence="1">
    <name type="scientific">Anguilla anguilla</name>
    <name type="common">European freshwater eel</name>
    <name type="synonym">Muraena anguilla</name>
    <dbReference type="NCBI Taxonomy" id="7936"/>
    <lineage>
        <taxon>Eukaryota</taxon>
        <taxon>Metazoa</taxon>
        <taxon>Chordata</taxon>
        <taxon>Craniata</taxon>
        <taxon>Vertebrata</taxon>
        <taxon>Euteleostomi</taxon>
        <taxon>Actinopterygii</taxon>
        <taxon>Neopterygii</taxon>
        <taxon>Teleostei</taxon>
        <taxon>Anguilliformes</taxon>
        <taxon>Anguillidae</taxon>
        <taxon>Anguilla</taxon>
    </lineage>
</organism>
<sequence>MNKQNEIVIWYDLLFRMTNA</sequence>